<dbReference type="Pfam" id="PF00621">
    <property type="entry name" value="RhoGEF"/>
    <property type="match status" value="1"/>
</dbReference>
<dbReference type="EMBL" id="FZQP02005410">
    <property type="protein sequence ID" value="VVD01517.1"/>
    <property type="molecule type" value="Genomic_DNA"/>
</dbReference>
<dbReference type="PANTHER" id="PTHR45872:SF2">
    <property type="entry name" value="RHO GUANINE NUCLEOTIDE EXCHANGE FACTOR 2, ISOFORM D"/>
    <property type="match status" value="1"/>
</dbReference>
<keyword evidence="3" id="KW-0597">Phosphoprotein</keyword>
<evidence type="ECO:0000259" key="5">
    <source>
        <dbReference type="PROSITE" id="PS50010"/>
    </source>
</evidence>
<proteinExistence type="predicted"/>
<dbReference type="InterPro" id="IPR035899">
    <property type="entry name" value="DBL_dom_sf"/>
</dbReference>
<dbReference type="GO" id="GO:0007186">
    <property type="term" value="P:G protein-coupled receptor signaling pathway"/>
    <property type="evidence" value="ECO:0007669"/>
    <property type="project" value="TreeGrafter"/>
</dbReference>
<dbReference type="Pfam" id="PF17838">
    <property type="entry name" value="PH_16"/>
    <property type="match status" value="1"/>
</dbReference>
<evidence type="ECO:0000256" key="4">
    <source>
        <dbReference type="SAM" id="MobiDB-lite"/>
    </source>
</evidence>
<comment type="subcellular location">
    <subcellularLocation>
        <location evidence="1">Cytoplasm</location>
    </subcellularLocation>
</comment>
<dbReference type="SUPFAM" id="SSF50729">
    <property type="entry name" value="PH domain-like"/>
    <property type="match status" value="1"/>
</dbReference>
<dbReference type="PROSITE" id="PS50010">
    <property type="entry name" value="DH_2"/>
    <property type="match status" value="1"/>
</dbReference>
<sequence>MALEALRERRKKNKELHTFLAGREQLPRCGRLQLRDLLACVWQRLTKYQLLLESILKTVNEDGDASERESEEDMAQLRRAINTAKEVLHSVDTAIRTAENEHRLRTIQSKLEVRLPSTAGAEWDELRRLELSARELRTEGELLVRTDNKKMAVLALMFEDSLVLLQRENDKFLLKPITQPSQNVLLSPLIKWDTVLFRPNAAVRNTFFLMNINGIQMHELSANTPAEYATWVRLIQESPLARLAEAKSMITSHHHSRSADDSGINVSRNPSDASTKSASSAPPDDTCDSDRDIPEAIREKESTDTDLDRASTDREDREKASVDKEETKDNKVSSNEPAETENRQVTVGRITTHVGFPEEQGLVDAGATVQVVGPVGDLHTAHTVLSHTERLSRLDEAISRALLAKSTVI</sequence>
<evidence type="ECO:0000256" key="1">
    <source>
        <dbReference type="ARBA" id="ARBA00004496"/>
    </source>
</evidence>
<organism evidence="6 7">
    <name type="scientific">Leptidea sinapis</name>
    <dbReference type="NCBI Taxonomy" id="189913"/>
    <lineage>
        <taxon>Eukaryota</taxon>
        <taxon>Metazoa</taxon>
        <taxon>Ecdysozoa</taxon>
        <taxon>Arthropoda</taxon>
        <taxon>Hexapoda</taxon>
        <taxon>Insecta</taxon>
        <taxon>Pterygota</taxon>
        <taxon>Neoptera</taxon>
        <taxon>Endopterygota</taxon>
        <taxon>Lepidoptera</taxon>
        <taxon>Glossata</taxon>
        <taxon>Ditrysia</taxon>
        <taxon>Papilionoidea</taxon>
        <taxon>Pieridae</taxon>
        <taxon>Dismorphiinae</taxon>
        <taxon>Leptidea</taxon>
    </lineage>
</organism>
<gene>
    <name evidence="6" type="ORF">LSINAPIS_LOCUS11915</name>
</gene>
<keyword evidence="2" id="KW-0963">Cytoplasm</keyword>
<dbReference type="Gene3D" id="1.20.900.10">
    <property type="entry name" value="Dbl homology (DH) domain"/>
    <property type="match status" value="1"/>
</dbReference>
<dbReference type="PANTHER" id="PTHR45872">
    <property type="entry name" value="RHO GUANINE NUCLEOTIDE EXCHANGE FACTOR 2, ISOFORM D"/>
    <property type="match status" value="1"/>
</dbReference>
<dbReference type="Proteomes" id="UP000324832">
    <property type="component" value="Unassembled WGS sequence"/>
</dbReference>
<dbReference type="GO" id="GO:0001664">
    <property type="term" value="F:G protein-coupled receptor binding"/>
    <property type="evidence" value="ECO:0007669"/>
    <property type="project" value="TreeGrafter"/>
</dbReference>
<feature type="compositionally biased region" description="Polar residues" evidence="4">
    <location>
        <begin position="264"/>
        <end position="280"/>
    </location>
</feature>
<name>A0A5E4QU27_9NEOP</name>
<feature type="compositionally biased region" description="Basic and acidic residues" evidence="4">
    <location>
        <begin position="288"/>
        <end position="331"/>
    </location>
</feature>
<accession>A0A5E4QU27</accession>
<dbReference type="InterPro" id="IPR000219">
    <property type="entry name" value="DH_dom"/>
</dbReference>
<evidence type="ECO:0000313" key="7">
    <source>
        <dbReference type="Proteomes" id="UP000324832"/>
    </source>
</evidence>
<protein>
    <recommendedName>
        <fullName evidence="5">DH domain-containing protein</fullName>
    </recommendedName>
</protein>
<evidence type="ECO:0000256" key="2">
    <source>
        <dbReference type="ARBA" id="ARBA00022490"/>
    </source>
</evidence>
<keyword evidence="7" id="KW-1185">Reference proteome</keyword>
<dbReference type="GO" id="GO:0005085">
    <property type="term" value="F:guanyl-nucleotide exchange factor activity"/>
    <property type="evidence" value="ECO:0007669"/>
    <property type="project" value="InterPro"/>
</dbReference>
<dbReference type="Gene3D" id="2.30.29.30">
    <property type="entry name" value="Pleckstrin-homology domain (PH domain)/Phosphotyrosine-binding domain (PTB)"/>
    <property type="match status" value="1"/>
</dbReference>
<feature type="region of interest" description="Disordered" evidence="4">
    <location>
        <begin position="251"/>
        <end position="342"/>
    </location>
</feature>
<feature type="domain" description="DH" evidence="5">
    <location>
        <begin position="1"/>
        <end position="94"/>
    </location>
</feature>
<dbReference type="GO" id="GO:0005737">
    <property type="term" value="C:cytoplasm"/>
    <property type="evidence" value="ECO:0007669"/>
    <property type="project" value="UniProtKB-SubCell"/>
</dbReference>
<dbReference type="InterPro" id="IPR041020">
    <property type="entry name" value="PH_16"/>
</dbReference>
<reference evidence="6 7" key="1">
    <citation type="submission" date="2017-07" db="EMBL/GenBank/DDBJ databases">
        <authorList>
            <person name="Talla V."/>
            <person name="Backstrom N."/>
        </authorList>
    </citation>
    <scope>NUCLEOTIDE SEQUENCE [LARGE SCALE GENOMIC DNA]</scope>
</reference>
<dbReference type="AlphaFoldDB" id="A0A5E4QU27"/>
<dbReference type="InterPro" id="IPR011993">
    <property type="entry name" value="PH-like_dom_sf"/>
</dbReference>
<evidence type="ECO:0000313" key="6">
    <source>
        <dbReference type="EMBL" id="VVD01517.1"/>
    </source>
</evidence>
<evidence type="ECO:0000256" key="3">
    <source>
        <dbReference type="ARBA" id="ARBA00022553"/>
    </source>
</evidence>
<dbReference type="SUPFAM" id="SSF48065">
    <property type="entry name" value="DBL homology domain (DH-domain)"/>
    <property type="match status" value="1"/>
</dbReference>